<evidence type="ECO:0000313" key="1">
    <source>
        <dbReference type="EMBL" id="MFD2563983.1"/>
    </source>
</evidence>
<reference evidence="2" key="1">
    <citation type="journal article" date="2019" name="Int. J. Syst. Evol. Microbiol.">
        <title>The Global Catalogue of Microorganisms (GCM) 10K type strain sequencing project: providing services to taxonomists for standard genome sequencing and annotation.</title>
        <authorList>
            <consortium name="The Broad Institute Genomics Platform"/>
            <consortium name="The Broad Institute Genome Sequencing Center for Infectious Disease"/>
            <person name="Wu L."/>
            <person name="Ma J."/>
        </authorList>
    </citation>
    <scope>NUCLEOTIDE SEQUENCE [LARGE SCALE GENOMIC DNA]</scope>
    <source>
        <strain evidence="2">KCTC 52274</strain>
    </source>
</reference>
<dbReference type="RefSeq" id="WP_378293836.1">
    <property type="nucleotide sequence ID" value="NZ_JBHULE010000019.1"/>
</dbReference>
<dbReference type="EMBL" id="JBHULE010000019">
    <property type="protein sequence ID" value="MFD2563983.1"/>
    <property type="molecule type" value="Genomic_DNA"/>
</dbReference>
<evidence type="ECO:0008006" key="3">
    <source>
        <dbReference type="Google" id="ProtNLM"/>
    </source>
</evidence>
<sequence>MLSKILRLDKVQKLDREQQKSVKGGITLPGSDDCGCIVMGRNGYLEIIAVSCSSTCPDGTDPIGGLGF</sequence>
<proteinExistence type="predicted"/>
<gene>
    <name evidence="1" type="ORF">ACFSR1_14980</name>
</gene>
<organism evidence="1 2">
    <name type="scientific">Aquimarina rubra</name>
    <dbReference type="NCBI Taxonomy" id="1920033"/>
    <lineage>
        <taxon>Bacteria</taxon>
        <taxon>Pseudomonadati</taxon>
        <taxon>Bacteroidota</taxon>
        <taxon>Flavobacteriia</taxon>
        <taxon>Flavobacteriales</taxon>
        <taxon>Flavobacteriaceae</taxon>
        <taxon>Aquimarina</taxon>
    </lineage>
</organism>
<protein>
    <recommendedName>
        <fullName evidence="3">Bacteriocin</fullName>
    </recommendedName>
</protein>
<accession>A0ABW5LJE8</accession>
<name>A0ABW5LJE8_9FLAO</name>
<dbReference type="Proteomes" id="UP001597319">
    <property type="component" value="Unassembled WGS sequence"/>
</dbReference>
<comment type="caution">
    <text evidence="1">The sequence shown here is derived from an EMBL/GenBank/DDBJ whole genome shotgun (WGS) entry which is preliminary data.</text>
</comment>
<keyword evidence="2" id="KW-1185">Reference proteome</keyword>
<evidence type="ECO:0000313" key="2">
    <source>
        <dbReference type="Proteomes" id="UP001597319"/>
    </source>
</evidence>